<proteinExistence type="predicted"/>
<dbReference type="EMBL" id="JAINUG010000076">
    <property type="protein sequence ID" value="KAJ8400501.1"/>
    <property type="molecule type" value="Genomic_DNA"/>
</dbReference>
<sequence length="138" mass="14094">MLGAVGLCTGPAVPVFTALSEGAVLGDGAGGGPEHSHPNMQGLNPNRTRQCQVCSFGPLQTDPGATPATSHINSLLETDQKTTIKLHGGCALFVEELASVQERSIPPVAGSREPLAGTGLPFPCALAYIYISPQQGSS</sequence>
<evidence type="ECO:0000313" key="1">
    <source>
        <dbReference type="EMBL" id="KAJ8400501.1"/>
    </source>
</evidence>
<protein>
    <submittedName>
        <fullName evidence="1">Uncharacterized protein</fullName>
    </submittedName>
</protein>
<gene>
    <name evidence="1" type="ORF">AAFF_G00396250</name>
</gene>
<comment type="caution">
    <text evidence="1">The sequence shown here is derived from an EMBL/GenBank/DDBJ whole genome shotgun (WGS) entry which is preliminary data.</text>
</comment>
<accession>A0AAD7SDA7</accession>
<dbReference type="Proteomes" id="UP001221898">
    <property type="component" value="Unassembled WGS sequence"/>
</dbReference>
<reference evidence="1" key="1">
    <citation type="journal article" date="2023" name="Science">
        <title>Genome structures resolve the early diversification of teleost fishes.</title>
        <authorList>
            <person name="Parey E."/>
            <person name="Louis A."/>
            <person name="Montfort J."/>
            <person name="Bouchez O."/>
            <person name="Roques C."/>
            <person name="Iampietro C."/>
            <person name="Lluch J."/>
            <person name="Castinel A."/>
            <person name="Donnadieu C."/>
            <person name="Desvignes T."/>
            <person name="Floi Bucao C."/>
            <person name="Jouanno E."/>
            <person name="Wen M."/>
            <person name="Mejri S."/>
            <person name="Dirks R."/>
            <person name="Jansen H."/>
            <person name="Henkel C."/>
            <person name="Chen W.J."/>
            <person name="Zahm M."/>
            <person name="Cabau C."/>
            <person name="Klopp C."/>
            <person name="Thompson A.W."/>
            <person name="Robinson-Rechavi M."/>
            <person name="Braasch I."/>
            <person name="Lecointre G."/>
            <person name="Bobe J."/>
            <person name="Postlethwait J.H."/>
            <person name="Berthelot C."/>
            <person name="Roest Crollius H."/>
            <person name="Guiguen Y."/>
        </authorList>
    </citation>
    <scope>NUCLEOTIDE SEQUENCE</scope>
    <source>
        <strain evidence="1">NC1722</strain>
    </source>
</reference>
<evidence type="ECO:0000313" key="2">
    <source>
        <dbReference type="Proteomes" id="UP001221898"/>
    </source>
</evidence>
<name>A0AAD7SDA7_9TELE</name>
<keyword evidence="2" id="KW-1185">Reference proteome</keyword>
<organism evidence="1 2">
    <name type="scientific">Aldrovandia affinis</name>
    <dbReference type="NCBI Taxonomy" id="143900"/>
    <lineage>
        <taxon>Eukaryota</taxon>
        <taxon>Metazoa</taxon>
        <taxon>Chordata</taxon>
        <taxon>Craniata</taxon>
        <taxon>Vertebrata</taxon>
        <taxon>Euteleostomi</taxon>
        <taxon>Actinopterygii</taxon>
        <taxon>Neopterygii</taxon>
        <taxon>Teleostei</taxon>
        <taxon>Notacanthiformes</taxon>
        <taxon>Halosauridae</taxon>
        <taxon>Aldrovandia</taxon>
    </lineage>
</organism>
<dbReference type="AlphaFoldDB" id="A0AAD7SDA7"/>